<sequence length="118" mass="13099">MEALRAEALDVALTDDGQIVVNLPSSRDQLILGPSRGGTEPRLFWQSRTFLGTRTNECGYLEWAATPEPVVGAILGYARAPGLTGHPRSSTTRHRLRLRFRFRRTTIPERRTAGPTSP</sequence>
<organism evidence="1 2">
    <name type="scientific">Streptomyces prunicolor</name>
    <dbReference type="NCBI Taxonomy" id="67348"/>
    <lineage>
        <taxon>Bacteria</taxon>
        <taxon>Bacillati</taxon>
        <taxon>Actinomycetota</taxon>
        <taxon>Actinomycetes</taxon>
        <taxon>Kitasatosporales</taxon>
        <taxon>Streptomycetaceae</taxon>
        <taxon>Streptomyces</taxon>
    </lineage>
</organism>
<dbReference type="EMBL" id="JAWMAJ010000012">
    <property type="protein sequence ID" value="MDV7215369.1"/>
    <property type="molecule type" value="Genomic_DNA"/>
</dbReference>
<dbReference type="RefSeq" id="WP_317770262.1">
    <property type="nucleotide sequence ID" value="NZ_JAWMAJ010000012.1"/>
</dbReference>
<reference evidence="1 2" key="1">
    <citation type="submission" date="2023-10" db="EMBL/GenBank/DDBJ databases">
        <title>Characterization of rhizosphere-enriched actinobacteria from wheat plants lab-grown on chernevaya soil.</title>
        <authorList>
            <person name="Tikhonova E.N."/>
            <person name="Konopkin A."/>
            <person name="Kravchenko I.K."/>
        </authorList>
    </citation>
    <scope>NUCLEOTIDE SEQUENCE [LARGE SCALE GENOMIC DNA]</scope>
    <source>
        <strain evidence="1 2">RR29</strain>
    </source>
</reference>
<keyword evidence="2" id="KW-1185">Reference proteome</keyword>
<name>A0ABU4F445_9ACTN</name>
<evidence type="ECO:0000313" key="2">
    <source>
        <dbReference type="Proteomes" id="UP001187346"/>
    </source>
</evidence>
<evidence type="ECO:0000313" key="1">
    <source>
        <dbReference type="EMBL" id="MDV7215369.1"/>
    </source>
</evidence>
<dbReference type="Proteomes" id="UP001187346">
    <property type="component" value="Unassembled WGS sequence"/>
</dbReference>
<accession>A0ABU4F445</accession>
<gene>
    <name evidence="1" type="ORF">R5A26_05350</name>
</gene>
<comment type="caution">
    <text evidence="1">The sequence shown here is derived from an EMBL/GenBank/DDBJ whole genome shotgun (WGS) entry which is preliminary data.</text>
</comment>
<proteinExistence type="predicted"/>
<protein>
    <submittedName>
        <fullName evidence="1">Uncharacterized protein</fullName>
    </submittedName>
</protein>